<name>G5JSG9_STRCG</name>
<evidence type="ECO:0000313" key="2">
    <source>
        <dbReference type="Proteomes" id="UP000004322"/>
    </source>
</evidence>
<dbReference type="AlphaFoldDB" id="G5JSG9"/>
<proteinExistence type="predicted"/>
<gene>
    <name evidence="1" type="ORF">STRCR_2168</name>
</gene>
<comment type="caution">
    <text evidence="1">The sequence shown here is derived from an EMBL/GenBank/DDBJ whole genome shotgun (WGS) entry which is preliminary data.</text>
</comment>
<accession>G5JSG9</accession>
<dbReference type="EMBL" id="AEUV02000002">
    <property type="protein sequence ID" value="EHI75513.1"/>
    <property type="molecule type" value="Genomic_DNA"/>
</dbReference>
<organism evidence="1 2">
    <name type="scientific">Streptococcus criceti HS-6</name>
    <dbReference type="NCBI Taxonomy" id="873449"/>
    <lineage>
        <taxon>Bacteria</taxon>
        <taxon>Bacillati</taxon>
        <taxon>Bacillota</taxon>
        <taxon>Bacilli</taxon>
        <taxon>Lactobacillales</taxon>
        <taxon>Streptococcaceae</taxon>
        <taxon>Streptococcus</taxon>
    </lineage>
</organism>
<sequence>MFQLAVIRLFETQNNILLTLPCYTSVTQARPVLFPTLSYLAGSGSSPSLVLTFFEYQ</sequence>
<reference evidence="1" key="1">
    <citation type="submission" date="2011-07" db="EMBL/GenBank/DDBJ databases">
        <authorList>
            <person name="Stanhope M.J."/>
            <person name="Durkin A.S."/>
            <person name="Hostetler J."/>
            <person name="Kim M."/>
            <person name="Radune D."/>
            <person name="Singh I."/>
            <person name="Town C.D."/>
        </authorList>
    </citation>
    <scope>NUCLEOTIDE SEQUENCE [LARGE SCALE GENOMIC DNA]</scope>
    <source>
        <strain evidence="1">HS-6</strain>
    </source>
</reference>
<evidence type="ECO:0000313" key="1">
    <source>
        <dbReference type="EMBL" id="EHI75513.1"/>
    </source>
</evidence>
<keyword evidence="2" id="KW-1185">Reference proteome</keyword>
<protein>
    <submittedName>
        <fullName evidence="1">Uncharacterized protein</fullName>
    </submittedName>
</protein>
<dbReference type="Proteomes" id="UP000004322">
    <property type="component" value="Unassembled WGS sequence"/>
</dbReference>